<dbReference type="InterPro" id="IPR053192">
    <property type="entry name" value="Vacuole_Formation_Reg"/>
</dbReference>
<dbReference type="Pfam" id="PF03107">
    <property type="entry name" value="C1_2"/>
    <property type="match status" value="4"/>
</dbReference>
<gene>
    <name evidence="4" type="ORF">ISN45_Aa07g030210</name>
</gene>
<evidence type="ECO:0000313" key="5">
    <source>
        <dbReference type="Proteomes" id="UP000694240"/>
    </source>
</evidence>
<dbReference type="Proteomes" id="UP000694240">
    <property type="component" value="Chromosome 12"/>
</dbReference>
<keyword evidence="1" id="KW-0677">Repeat</keyword>
<protein>
    <submittedName>
        <fullName evidence="4">DC1</fullName>
    </submittedName>
</protein>
<sequence length="592" mass="68042">METLPYYTRLERLCRLSDPAQPHTLDRVESESLTPNSSCFTCKEEILQNSEYYSCYYCCICDLKFHFGCDLLPPEIRHPFHPSHPLTLISLDLEVNSSKLPLDDDDDDGKHEKCKCCRKRLKNVYYHCSVCKFSFNASCTTYRPPLTIKPPKSHEHTLTLFPKRLPLPCDACGLSLEDHTDHVFACHPCNYMVHGTCIYLPRVIKITRHPHRLSFTSSLSPGDLSCGVCRKTVDINYGQYSCTKRCHYAIHSKCATREDVWDGKDLEGLPEENEEDEDIEPFVKIDENTIQHFSHDHYMRLQKNGSLGGHESKFCDACILPIIPSDSFYSCMRCEFVLHEVCAYLPRKKNHPLHKHPLILLPTPTEFYIFPPEFCVEDIFTCNGCGQLGCGFVYECAKDDCGFVLDVRCASIPDPLNHECHPHPLFINLTKGECMRCKSISNSSYFLECVKCKSFLCLTCANVPRVTHYKYDSHPLTLCYGEEDATNLKYWCEICESKLDPKIWFYTCDGCKVTLHVTCLLGLNMYLKPLVTIKNYNDVDEVMEIVRNRGSSRPVCDHCARRCVDSLLYKCSDRTFCTLDCMHASWIEEADD</sequence>
<organism evidence="4 5">
    <name type="scientific">Arabidopsis thaliana x Arabidopsis arenosa</name>
    <dbReference type="NCBI Taxonomy" id="1240361"/>
    <lineage>
        <taxon>Eukaryota</taxon>
        <taxon>Viridiplantae</taxon>
        <taxon>Streptophyta</taxon>
        <taxon>Embryophyta</taxon>
        <taxon>Tracheophyta</taxon>
        <taxon>Spermatophyta</taxon>
        <taxon>Magnoliopsida</taxon>
        <taxon>eudicotyledons</taxon>
        <taxon>Gunneridae</taxon>
        <taxon>Pentapetalae</taxon>
        <taxon>rosids</taxon>
        <taxon>malvids</taxon>
        <taxon>Brassicales</taxon>
        <taxon>Brassicaceae</taxon>
        <taxon>Camelineae</taxon>
        <taxon>Arabidopsis</taxon>
    </lineage>
</organism>
<reference evidence="4 5" key="1">
    <citation type="submission" date="2020-12" db="EMBL/GenBank/DDBJ databases">
        <title>Concerted genomic and epigenomic changes stabilize Arabidopsis allopolyploids.</title>
        <authorList>
            <person name="Chen Z."/>
        </authorList>
    </citation>
    <scope>NUCLEOTIDE SEQUENCE [LARGE SCALE GENOMIC DNA]</scope>
    <source>
        <strain evidence="4">Allo738</strain>
        <tissue evidence="4">Leaf</tissue>
    </source>
</reference>
<feature type="domain" description="DC1-like C-terminal" evidence="3">
    <location>
        <begin position="543"/>
        <end position="582"/>
    </location>
</feature>
<dbReference type="AlphaFoldDB" id="A0A8T1YBF3"/>
<evidence type="ECO:0000259" key="3">
    <source>
        <dbReference type="Pfam" id="PF22926"/>
    </source>
</evidence>
<dbReference type="PANTHER" id="PTHR32410">
    <property type="entry name" value="CYSTEINE/HISTIDINE-RICH C1 DOMAIN FAMILY PROTEIN"/>
    <property type="match status" value="1"/>
</dbReference>
<comment type="caution">
    <text evidence="4">The sequence shown here is derived from an EMBL/GenBank/DDBJ whole genome shotgun (WGS) entry which is preliminary data.</text>
</comment>
<evidence type="ECO:0000313" key="4">
    <source>
        <dbReference type="EMBL" id="KAG7543093.1"/>
    </source>
</evidence>
<dbReference type="Pfam" id="PF22926">
    <property type="entry name" value="C1-like_CT"/>
    <property type="match status" value="1"/>
</dbReference>
<dbReference type="InterPro" id="IPR004146">
    <property type="entry name" value="DC1"/>
</dbReference>
<accession>A0A8T1YBF3</accession>
<feature type="domain" description="DC1" evidence="2">
    <location>
        <begin position="293"/>
        <end position="343"/>
    </location>
</feature>
<proteinExistence type="predicted"/>
<keyword evidence="5" id="KW-1185">Reference proteome</keyword>
<evidence type="ECO:0000256" key="1">
    <source>
        <dbReference type="ARBA" id="ARBA00022737"/>
    </source>
</evidence>
<feature type="domain" description="DC1" evidence="2">
    <location>
        <begin position="208"/>
        <end position="255"/>
    </location>
</feature>
<evidence type="ECO:0000259" key="2">
    <source>
        <dbReference type="Pfam" id="PF03107"/>
    </source>
</evidence>
<feature type="domain" description="DC1" evidence="2">
    <location>
        <begin position="152"/>
        <end position="198"/>
    </location>
</feature>
<dbReference type="EMBL" id="JAEFBK010000012">
    <property type="protein sequence ID" value="KAG7543093.1"/>
    <property type="molecule type" value="Genomic_DNA"/>
</dbReference>
<dbReference type="PANTHER" id="PTHR32410:SF211">
    <property type="entry name" value="CYSTEINE_HISTIDINE-RICH C1 DOMAIN FAMILY PROTEIN"/>
    <property type="match status" value="1"/>
</dbReference>
<name>A0A8T1YBF3_9BRAS</name>
<feature type="domain" description="DC1" evidence="2">
    <location>
        <begin position="471"/>
        <end position="519"/>
    </location>
</feature>
<dbReference type="InterPro" id="IPR054483">
    <property type="entry name" value="DC1-like_CT"/>
</dbReference>